<keyword evidence="3" id="KW-1185">Reference proteome</keyword>
<sequence length="116" mass="12376">MTTPQPPSVPPPSLLHDHSTAISHRPLQVNSAPVSSLQPTSLAPSSIATKGVVRAETEQHQRSVKAGTATHHEDVTNDHSTTMTKALGSQWHNDDPGARASTVQRQAQHTVRLAEA</sequence>
<reference evidence="2 3" key="1">
    <citation type="submission" date="2020-01" db="EMBL/GenBank/DDBJ databases">
        <authorList>
            <person name="Gupta K D."/>
        </authorList>
    </citation>
    <scope>NUCLEOTIDE SEQUENCE [LARGE SCALE GENOMIC DNA]</scope>
</reference>
<feature type="region of interest" description="Disordered" evidence="1">
    <location>
        <begin position="27"/>
        <end position="116"/>
    </location>
</feature>
<comment type="caution">
    <text evidence="2">The sequence shown here is derived from an EMBL/GenBank/DDBJ whole genome shotgun (WGS) entry which is preliminary data.</text>
</comment>
<name>A0A8S0W5K1_CYCAE</name>
<protein>
    <submittedName>
        <fullName evidence="2">Uncharacterized protein</fullName>
    </submittedName>
</protein>
<evidence type="ECO:0000313" key="2">
    <source>
        <dbReference type="EMBL" id="CAA7271376.1"/>
    </source>
</evidence>
<gene>
    <name evidence="2" type="ORF">AAE3_LOCUS13615</name>
</gene>
<evidence type="ECO:0000256" key="1">
    <source>
        <dbReference type="SAM" id="MobiDB-lite"/>
    </source>
</evidence>
<organism evidence="2 3">
    <name type="scientific">Cyclocybe aegerita</name>
    <name type="common">Black poplar mushroom</name>
    <name type="synonym">Agrocybe aegerita</name>
    <dbReference type="NCBI Taxonomy" id="1973307"/>
    <lineage>
        <taxon>Eukaryota</taxon>
        <taxon>Fungi</taxon>
        <taxon>Dikarya</taxon>
        <taxon>Basidiomycota</taxon>
        <taxon>Agaricomycotina</taxon>
        <taxon>Agaricomycetes</taxon>
        <taxon>Agaricomycetidae</taxon>
        <taxon>Agaricales</taxon>
        <taxon>Agaricineae</taxon>
        <taxon>Bolbitiaceae</taxon>
        <taxon>Cyclocybe</taxon>
    </lineage>
</organism>
<dbReference type="AlphaFoldDB" id="A0A8S0W5K1"/>
<accession>A0A8S0W5K1</accession>
<feature type="region of interest" description="Disordered" evidence="1">
    <location>
        <begin position="1"/>
        <end position="20"/>
    </location>
</feature>
<evidence type="ECO:0000313" key="3">
    <source>
        <dbReference type="Proteomes" id="UP000467700"/>
    </source>
</evidence>
<proteinExistence type="predicted"/>
<feature type="compositionally biased region" description="Pro residues" evidence="1">
    <location>
        <begin position="1"/>
        <end position="13"/>
    </location>
</feature>
<feature type="compositionally biased region" description="Polar residues" evidence="1">
    <location>
        <begin position="28"/>
        <end position="48"/>
    </location>
</feature>
<dbReference type="EMBL" id="CACVBS010000108">
    <property type="protein sequence ID" value="CAA7271376.1"/>
    <property type="molecule type" value="Genomic_DNA"/>
</dbReference>
<dbReference type="Proteomes" id="UP000467700">
    <property type="component" value="Unassembled WGS sequence"/>
</dbReference>